<keyword evidence="1" id="KW-0547">Nucleotide-binding</keyword>
<evidence type="ECO:0000313" key="3">
    <source>
        <dbReference type="EMBL" id="KAG5388310.1"/>
    </source>
</evidence>
<protein>
    <submittedName>
        <fullName evidence="3">Uncharacterized protein</fullName>
    </submittedName>
</protein>
<dbReference type="Gene3D" id="1.10.510.10">
    <property type="entry name" value="Transferase(Phosphotransferase) domain 1"/>
    <property type="match status" value="1"/>
</dbReference>
<keyword evidence="4" id="KW-1185">Reference proteome</keyword>
<sequence>MKKINDVSEYISDTLCILCEVKLLWLLRHSDIVEIKNILLPPFKKEFKDIYVFFEQMESNLHLVIKANEDLKQERHQFYLYEGFLMFTTMI</sequence>
<accession>A0ABQ7LQN1</accession>
<dbReference type="InterPro" id="IPR011009">
    <property type="entry name" value="Kinase-like_dom_sf"/>
</dbReference>
<evidence type="ECO:0000313" key="4">
    <source>
        <dbReference type="Proteomes" id="UP000823674"/>
    </source>
</evidence>
<evidence type="ECO:0000256" key="2">
    <source>
        <dbReference type="ARBA" id="ARBA00022840"/>
    </source>
</evidence>
<proteinExistence type="predicted"/>
<dbReference type="Proteomes" id="UP000823674">
    <property type="component" value="Chromosome A08"/>
</dbReference>
<dbReference type="Gene3D" id="3.30.200.20">
    <property type="entry name" value="Phosphorylase Kinase, domain 1"/>
    <property type="match status" value="1"/>
</dbReference>
<name>A0ABQ7LQN1_BRACM</name>
<dbReference type="PANTHER" id="PTHR24055">
    <property type="entry name" value="MITOGEN-ACTIVATED PROTEIN KINASE"/>
    <property type="match status" value="1"/>
</dbReference>
<comment type="caution">
    <text evidence="3">The sequence shown here is derived from an EMBL/GenBank/DDBJ whole genome shotgun (WGS) entry which is preliminary data.</text>
</comment>
<dbReference type="InterPro" id="IPR050117">
    <property type="entry name" value="MAPK"/>
</dbReference>
<dbReference type="EMBL" id="JADBGQ010000007">
    <property type="protein sequence ID" value="KAG5388310.1"/>
    <property type="molecule type" value="Genomic_DNA"/>
</dbReference>
<evidence type="ECO:0000256" key="1">
    <source>
        <dbReference type="ARBA" id="ARBA00022741"/>
    </source>
</evidence>
<organism evidence="3 4">
    <name type="scientific">Brassica rapa subsp. trilocularis</name>
    <dbReference type="NCBI Taxonomy" id="1813537"/>
    <lineage>
        <taxon>Eukaryota</taxon>
        <taxon>Viridiplantae</taxon>
        <taxon>Streptophyta</taxon>
        <taxon>Embryophyta</taxon>
        <taxon>Tracheophyta</taxon>
        <taxon>Spermatophyta</taxon>
        <taxon>Magnoliopsida</taxon>
        <taxon>eudicotyledons</taxon>
        <taxon>Gunneridae</taxon>
        <taxon>Pentapetalae</taxon>
        <taxon>rosids</taxon>
        <taxon>malvids</taxon>
        <taxon>Brassicales</taxon>
        <taxon>Brassicaceae</taxon>
        <taxon>Brassiceae</taxon>
        <taxon>Brassica</taxon>
    </lineage>
</organism>
<reference evidence="3 4" key="1">
    <citation type="submission" date="2021-03" db="EMBL/GenBank/DDBJ databases">
        <authorList>
            <person name="King G.J."/>
            <person name="Bancroft I."/>
            <person name="Baten A."/>
            <person name="Bloomfield J."/>
            <person name="Borpatragohain P."/>
            <person name="He Z."/>
            <person name="Irish N."/>
            <person name="Irwin J."/>
            <person name="Liu K."/>
            <person name="Mauleon R.P."/>
            <person name="Moore J."/>
            <person name="Morris R."/>
            <person name="Ostergaard L."/>
            <person name="Wang B."/>
            <person name="Wells R."/>
        </authorList>
    </citation>
    <scope>NUCLEOTIDE SEQUENCE [LARGE SCALE GENOMIC DNA]</scope>
    <source>
        <strain evidence="3">R-o-18</strain>
        <tissue evidence="3">Leaf</tissue>
    </source>
</reference>
<dbReference type="SUPFAM" id="SSF56112">
    <property type="entry name" value="Protein kinase-like (PK-like)"/>
    <property type="match status" value="1"/>
</dbReference>
<keyword evidence="2" id="KW-0067">ATP-binding</keyword>
<gene>
    <name evidence="3" type="primary">A08p009000.1_BraROA</name>
    <name evidence="3" type="ORF">IGI04_029851</name>
</gene>